<name>A0A644WC91_9ZZZZ</name>
<comment type="caution">
    <text evidence="1">The sequence shown here is derived from an EMBL/GenBank/DDBJ whole genome shotgun (WGS) entry which is preliminary data.</text>
</comment>
<sequence>MHFPQLSDQNLEKLIPLPQPGQVNNRNTLLFTQVLDNRRRRRIQIPFPAGDIHMARLGKAHKGYLLYKALTGDEREYRGDLAILTYREQHGLLPLAERAPPDGEQVGIGEGGFTAAAV</sequence>
<protein>
    <submittedName>
        <fullName evidence="1">Uncharacterized protein</fullName>
    </submittedName>
</protein>
<dbReference type="AlphaFoldDB" id="A0A644WC91"/>
<gene>
    <name evidence="1" type="ORF">SDC9_47366</name>
</gene>
<reference evidence="1" key="1">
    <citation type="submission" date="2019-08" db="EMBL/GenBank/DDBJ databases">
        <authorList>
            <person name="Kucharzyk K."/>
            <person name="Murdoch R.W."/>
            <person name="Higgins S."/>
            <person name="Loffler F."/>
        </authorList>
    </citation>
    <scope>NUCLEOTIDE SEQUENCE</scope>
</reference>
<proteinExistence type="predicted"/>
<dbReference type="EMBL" id="VSSQ01000775">
    <property type="protein sequence ID" value="MPM01128.1"/>
    <property type="molecule type" value="Genomic_DNA"/>
</dbReference>
<evidence type="ECO:0000313" key="1">
    <source>
        <dbReference type="EMBL" id="MPM01128.1"/>
    </source>
</evidence>
<accession>A0A644WC91</accession>
<organism evidence="1">
    <name type="scientific">bioreactor metagenome</name>
    <dbReference type="NCBI Taxonomy" id="1076179"/>
    <lineage>
        <taxon>unclassified sequences</taxon>
        <taxon>metagenomes</taxon>
        <taxon>ecological metagenomes</taxon>
    </lineage>
</organism>